<name>A0AAD7DU83_MYCRO</name>
<gene>
    <name evidence="1" type="ORF">B0H17DRAFT_317742</name>
</gene>
<reference evidence="1" key="1">
    <citation type="submission" date="2023-03" db="EMBL/GenBank/DDBJ databases">
        <title>Massive genome expansion in bonnet fungi (Mycena s.s.) driven by repeated elements and novel gene families across ecological guilds.</title>
        <authorList>
            <consortium name="Lawrence Berkeley National Laboratory"/>
            <person name="Harder C.B."/>
            <person name="Miyauchi S."/>
            <person name="Viragh M."/>
            <person name="Kuo A."/>
            <person name="Thoen E."/>
            <person name="Andreopoulos B."/>
            <person name="Lu D."/>
            <person name="Skrede I."/>
            <person name="Drula E."/>
            <person name="Henrissat B."/>
            <person name="Morin E."/>
            <person name="Kohler A."/>
            <person name="Barry K."/>
            <person name="LaButti K."/>
            <person name="Morin E."/>
            <person name="Salamov A."/>
            <person name="Lipzen A."/>
            <person name="Mereny Z."/>
            <person name="Hegedus B."/>
            <person name="Baldrian P."/>
            <person name="Stursova M."/>
            <person name="Weitz H."/>
            <person name="Taylor A."/>
            <person name="Grigoriev I.V."/>
            <person name="Nagy L.G."/>
            <person name="Martin F."/>
            <person name="Kauserud H."/>
        </authorList>
    </citation>
    <scope>NUCLEOTIDE SEQUENCE</scope>
    <source>
        <strain evidence="1">CBHHK067</strain>
    </source>
</reference>
<keyword evidence="2" id="KW-1185">Reference proteome</keyword>
<comment type="caution">
    <text evidence="1">The sequence shown here is derived from an EMBL/GenBank/DDBJ whole genome shotgun (WGS) entry which is preliminary data.</text>
</comment>
<dbReference type="Proteomes" id="UP001221757">
    <property type="component" value="Unassembled WGS sequence"/>
</dbReference>
<accession>A0AAD7DU83</accession>
<dbReference type="AlphaFoldDB" id="A0AAD7DU83"/>
<evidence type="ECO:0000313" key="1">
    <source>
        <dbReference type="EMBL" id="KAJ7699042.1"/>
    </source>
</evidence>
<proteinExistence type="predicted"/>
<sequence length="149" mass="17146">MVLLRFRWNEYGHSLTHLAFEAPNEPNPLIHNILGATPRIQVLLIVFDVSYGPQASSFVEGIDFLDPRLVVALYDDYCRDWERGARDGKDIWMRAEEFVARKRQGEITGASDLFVAYPLATSKGRRLLFHGRSARGRRWDRGRSRERGG</sequence>
<organism evidence="1 2">
    <name type="scientific">Mycena rosella</name>
    <name type="common">Pink bonnet</name>
    <name type="synonym">Agaricus rosellus</name>
    <dbReference type="NCBI Taxonomy" id="1033263"/>
    <lineage>
        <taxon>Eukaryota</taxon>
        <taxon>Fungi</taxon>
        <taxon>Dikarya</taxon>
        <taxon>Basidiomycota</taxon>
        <taxon>Agaricomycotina</taxon>
        <taxon>Agaricomycetes</taxon>
        <taxon>Agaricomycetidae</taxon>
        <taxon>Agaricales</taxon>
        <taxon>Marasmiineae</taxon>
        <taxon>Mycenaceae</taxon>
        <taxon>Mycena</taxon>
    </lineage>
</organism>
<evidence type="ECO:0000313" key="2">
    <source>
        <dbReference type="Proteomes" id="UP001221757"/>
    </source>
</evidence>
<protein>
    <submittedName>
        <fullName evidence="1">Uncharacterized protein</fullName>
    </submittedName>
</protein>
<dbReference type="EMBL" id="JARKIE010000024">
    <property type="protein sequence ID" value="KAJ7699042.1"/>
    <property type="molecule type" value="Genomic_DNA"/>
</dbReference>